<reference evidence="1" key="1">
    <citation type="submission" date="2023-04" db="EMBL/GenBank/DDBJ databases">
        <title>Draft Genome sequencing of Naganishia species isolated from polar environments using Oxford Nanopore Technology.</title>
        <authorList>
            <person name="Leo P."/>
            <person name="Venkateswaran K."/>
        </authorList>
    </citation>
    <scope>NUCLEOTIDE SEQUENCE</scope>
    <source>
        <strain evidence="1">MNA-CCFEE 5261</strain>
    </source>
</reference>
<sequence>MQDLRTSQLPEDMFRYPSTVSGHIGLATRDERFVDATGPYHVVPSEGCKGTTESKSSRLMTAESRDPTFSSFEAFILAPSISSFTLYDQQNSAANNDSKESAGGRLVADKKSESKSTGTPKSSPLKDQVKSSMDSRRTLTSGKQSFDTVRSGLSMAEMSELGSRLDQYAGNLFTRIQESDSSRLDKARGQSSESESQSSPSKPSSPPGVMPKTRRQIFKLSVNTVSPFVVSSHPLETSVRHSPIDSYRKPQELKTGFVHVSPPGSDKTIKSFSALHRPSIDVSLIVQNDRGRVTSLGKIEESPTKTSKRSRPRTEYYALPQIPTAAALSIPSPSPHPRTKLVRDPPVSMSSDSGIPRMDSRCMNDQDLIVRLEARESDRNIASRIESAAENRNIASGYWDYSIMTGIGGSPPRDYATLLQNASALKNFSDASGGTLQQEPSTSFPKSGASDSLLRKPINNILLCNTGAPRSSSDKSLTSSSTYPDDTDELSEKGKYSGKRRARHTKRRGNRPPAMASLAAPLGENLDVDVASREFAGDADVSGLHTVAKDSETESQRLLQKDIEKDPIRVRTPEESSFERVSLPLFLMIDGALIRSFP</sequence>
<accession>A0ACC2W844</accession>
<protein>
    <submittedName>
        <fullName evidence="1">Uncharacterized protein</fullName>
    </submittedName>
</protein>
<dbReference type="EMBL" id="JASBWR010000023">
    <property type="protein sequence ID" value="KAJ9107919.1"/>
    <property type="molecule type" value="Genomic_DNA"/>
</dbReference>
<evidence type="ECO:0000313" key="2">
    <source>
        <dbReference type="Proteomes" id="UP001241377"/>
    </source>
</evidence>
<dbReference type="Proteomes" id="UP001241377">
    <property type="component" value="Unassembled WGS sequence"/>
</dbReference>
<keyword evidence="2" id="KW-1185">Reference proteome</keyword>
<evidence type="ECO:0000313" key="1">
    <source>
        <dbReference type="EMBL" id="KAJ9107919.1"/>
    </source>
</evidence>
<organism evidence="1 2">
    <name type="scientific">Naganishia cerealis</name>
    <dbReference type="NCBI Taxonomy" id="610337"/>
    <lineage>
        <taxon>Eukaryota</taxon>
        <taxon>Fungi</taxon>
        <taxon>Dikarya</taxon>
        <taxon>Basidiomycota</taxon>
        <taxon>Agaricomycotina</taxon>
        <taxon>Tremellomycetes</taxon>
        <taxon>Filobasidiales</taxon>
        <taxon>Filobasidiaceae</taxon>
        <taxon>Naganishia</taxon>
    </lineage>
</organism>
<comment type="caution">
    <text evidence="1">The sequence shown here is derived from an EMBL/GenBank/DDBJ whole genome shotgun (WGS) entry which is preliminary data.</text>
</comment>
<gene>
    <name evidence="1" type="ORF">QFC19_002662</name>
</gene>
<name>A0ACC2W844_9TREE</name>
<proteinExistence type="predicted"/>